<feature type="region of interest" description="Disordered" evidence="1">
    <location>
        <begin position="20"/>
        <end position="74"/>
    </location>
</feature>
<dbReference type="KEGG" id="psti:SOO65_15455"/>
<evidence type="ECO:0000313" key="3">
    <source>
        <dbReference type="EMBL" id="WPU64089.1"/>
    </source>
</evidence>
<accession>A0AAX4HMC9</accession>
<proteinExistence type="predicted"/>
<protein>
    <submittedName>
        <fullName evidence="3">Uncharacterized protein</fullName>
    </submittedName>
</protein>
<evidence type="ECO:0000256" key="2">
    <source>
        <dbReference type="SAM" id="SignalP"/>
    </source>
</evidence>
<organism evidence="3 4">
    <name type="scientific">Peredibacter starrii</name>
    <dbReference type="NCBI Taxonomy" id="28202"/>
    <lineage>
        <taxon>Bacteria</taxon>
        <taxon>Pseudomonadati</taxon>
        <taxon>Bdellovibrionota</taxon>
        <taxon>Bacteriovoracia</taxon>
        <taxon>Bacteriovoracales</taxon>
        <taxon>Bacteriovoracaceae</taxon>
        <taxon>Peredibacter</taxon>
    </lineage>
</organism>
<evidence type="ECO:0000313" key="4">
    <source>
        <dbReference type="Proteomes" id="UP001324634"/>
    </source>
</evidence>
<sequence length="74" mass="8598">MKLIILCFLISLPVFAQEVKDTPNDDTDQAKPSLPQNSEQEQKQEEEQEFLGPYDREGNYKVQIKKPEDEQNSD</sequence>
<reference evidence="3 4" key="1">
    <citation type="submission" date="2023-11" db="EMBL/GenBank/DDBJ databases">
        <title>Peredibacter starrii A3.12.</title>
        <authorList>
            <person name="Mitchell R.J."/>
        </authorList>
    </citation>
    <scope>NUCLEOTIDE SEQUENCE [LARGE SCALE GENOMIC DNA]</scope>
    <source>
        <strain evidence="3 4">A3.12</strain>
    </source>
</reference>
<keyword evidence="2" id="KW-0732">Signal</keyword>
<dbReference type="Proteomes" id="UP001324634">
    <property type="component" value="Chromosome"/>
</dbReference>
<feature type="compositionally biased region" description="Basic and acidic residues" evidence="1">
    <location>
        <begin position="54"/>
        <end position="74"/>
    </location>
</feature>
<dbReference type="AlphaFoldDB" id="A0AAX4HMC9"/>
<gene>
    <name evidence="3" type="ORF">SOO65_15455</name>
</gene>
<keyword evidence="4" id="KW-1185">Reference proteome</keyword>
<evidence type="ECO:0000256" key="1">
    <source>
        <dbReference type="SAM" id="MobiDB-lite"/>
    </source>
</evidence>
<feature type="chain" id="PRO_5043646214" evidence="2">
    <location>
        <begin position="17"/>
        <end position="74"/>
    </location>
</feature>
<dbReference type="RefSeq" id="WP_321392177.1">
    <property type="nucleotide sequence ID" value="NZ_CP139487.1"/>
</dbReference>
<feature type="signal peptide" evidence="2">
    <location>
        <begin position="1"/>
        <end position="16"/>
    </location>
</feature>
<dbReference type="EMBL" id="CP139487">
    <property type="protein sequence ID" value="WPU64089.1"/>
    <property type="molecule type" value="Genomic_DNA"/>
</dbReference>
<name>A0AAX4HMC9_9BACT</name>